<sequence length="122" mass="13215">MERGVARWSIETGCEDCPHGGCEQGCGRVPEYVRQALLRSHGPVRLRPQGEPPRTAVVMRALREAFPALPPETARALADELAGPGLTGTLVEMEHLAGRLRARSVTVVVEPLGARGMRRRVG</sequence>
<gene>
    <name evidence="1" type="ORF">J116_000215</name>
</gene>
<proteinExistence type="predicted"/>
<organism evidence="1 2">
    <name type="scientific">Streptomyces thermolilacinus SPC6</name>
    <dbReference type="NCBI Taxonomy" id="1306406"/>
    <lineage>
        <taxon>Bacteria</taxon>
        <taxon>Bacillati</taxon>
        <taxon>Actinomycetota</taxon>
        <taxon>Actinomycetes</taxon>
        <taxon>Kitasatosporales</taxon>
        <taxon>Streptomycetaceae</taxon>
        <taxon>Streptomyces</taxon>
    </lineage>
</organism>
<dbReference type="AlphaFoldDB" id="A0A1D3DZG5"/>
<dbReference type="Proteomes" id="UP000095329">
    <property type="component" value="Unassembled WGS sequence"/>
</dbReference>
<evidence type="ECO:0000313" key="1">
    <source>
        <dbReference type="EMBL" id="OEJ97723.1"/>
    </source>
</evidence>
<protein>
    <submittedName>
        <fullName evidence="1">Uncharacterized protein</fullName>
    </submittedName>
</protein>
<dbReference type="EMBL" id="ASHX02000001">
    <property type="protein sequence ID" value="OEJ97723.1"/>
    <property type="molecule type" value="Genomic_DNA"/>
</dbReference>
<comment type="caution">
    <text evidence="1">The sequence shown here is derived from an EMBL/GenBank/DDBJ whole genome shotgun (WGS) entry which is preliminary data.</text>
</comment>
<keyword evidence="2" id="KW-1185">Reference proteome</keyword>
<name>A0A1D3DZG5_9ACTN</name>
<evidence type="ECO:0000313" key="2">
    <source>
        <dbReference type="Proteomes" id="UP000095329"/>
    </source>
</evidence>
<reference evidence="1 2" key="1">
    <citation type="journal article" date="2013" name="Genome Announc.">
        <title>Genome Sequence of Streptomyces violaceusniger Strain SPC6, a Halotolerant Streptomycete That Exhibits Rapid Growth and Development.</title>
        <authorList>
            <person name="Chen X."/>
            <person name="Zhang B."/>
            <person name="Zhang W."/>
            <person name="Wu X."/>
            <person name="Zhang M."/>
            <person name="Chen T."/>
            <person name="Liu G."/>
            <person name="Dyson P."/>
        </authorList>
    </citation>
    <scope>NUCLEOTIDE SEQUENCE [LARGE SCALE GENOMIC DNA]</scope>
    <source>
        <strain evidence="1 2">SPC6</strain>
    </source>
</reference>
<accession>A0A1D3DZG5</accession>